<dbReference type="AlphaFoldDB" id="A7ZBH1"/>
<organism evidence="1 2">
    <name type="scientific">Campylobacter concisus (strain 13826)</name>
    <dbReference type="NCBI Taxonomy" id="360104"/>
    <lineage>
        <taxon>Bacteria</taxon>
        <taxon>Pseudomonadati</taxon>
        <taxon>Campylobacterota</taxon>
        <taxon>Epsilonproteobacteria</taxon>
        <taxon>Campylobacterales</taxon>
        <taxon>Campylobacteraceae</taxon>
        <taxon>Campylobacter</taxon>
    </lineage>
</organism>
<dbReference type="RefSeq" id="WP_012001145.1">
    <property type="nucleotide sequence ID" value="NC_009802.2"/>
</dbReference>
<evidence type="ECO:0000313" key="1">
    <source>
        <dbReference type="EMBL" id="EAT97717.1"/>
    </source>
</evidence>
<proteinExistence type="predicted"/>
<dbReference type="STRING" id="360104.CCC13826_1951"/>
<gene>
    <name evidence="1" type="ORF">CCC13826_1951</name>
</gene>
<evidence type="ECO:0000313" key="2">
    <source>
        <dbReference type="Proteomes" id="UP000001121"/>
    </source>
</evidence>
<accession>A7ZBH1</accession>
<name>A7ZBH1_CAMC1</name>
<dbReference type="KEGG" id="cco:CCC13826_1951"/>
<dbReference type="Proteomes" id="UP000001121">
    <property type="component" value="Chromosome"/>
</dbReference>
<reference evidence="2" key="1">
    <citation type="submission" date="2007-10" db="EMBL/GenBank/DDBJ databases">
        <title>Genome sequence of Campylobacter concisus 13826 isolated from human feces.</title>
        <authorList>
            <person name="Fouts D.E."/>
            <person name="Mongodin E.F."/>
            <person name="Puiu D."/>
            <person name="Sebastian Y."/>
            <person name="Miller W.G."/>
            <person name="Mandrell R.E."/>
            <person name="On S."/>
            <person name="Nelson K.E."/>
        </authorList>
    </citation>
    <scope>NUCLEOTIDE SEQUENCE [LARGE SCALE GENOMIC DNA]</scope>
    <source>
        <strain evidence="2">13826</strain>
    </source>
</reference>
<sequence>MNKFDTATGTAISPNGTRYAMNGVTDISGSPVWQQIGKQGSLTEQYFVFANNAKQQITKPQILKNQPQSMVWDSAYNGVNFVLKKPNAIPNFVESYLPGILNYSGYGYAGAGISIAYGHDKLNQDIKDFANWLKSND</sequence>
<dbReference type="EMBL" id="CP000792">
    <property type="protein sequence ID" value="EAT97717.1"/>
    <property type="molecule type" value="Genomic_DNA"/>
</dbReference>
<dbReference type="HOGENOM" id="CLU_1861495_0_0_7"/>
<protein>
    <submittedName>
        <fullName evidence="1">Uncharacterized protein</fullName>
    </submittedName>
</protein>